<sequence>MDLSSNNIHNILNLYEYTSHLKMDSNRNTLVKLLAERFEDLIQEIDFFEFDLHQIKELLSEDQIGTRSYISAKSVDMETYFSQFRPRPRQLLLKEKPFILWDTPSTAYNPMADTQVEVNSYQYFLKDL</sequence>
<gene>
    <name evidence="1" type="ORF">JTE90_001536</name>
</gene>
<reference evidence="1 2" key="1">
    <citation type="journal article" date="2022" name="Nat. Ecol. Evol.">
        <title>A masculinizing supergene underlies an exaggerated male reproductive morph in a spider.</title>
        <authorList>
            <person name="Hendrickx F."/>
            <person name="De Corte Z."/>
            <person name="Sonet G."/>
            <person name="Van Belleghem S.M."/>
            <person name="Kostlbacher S."/>
            <person name="Vangestel C."/>
        </authorList>
    </citation>
    <scope>NUCLEOTIDE SEQUENCE [LARGE SCALE GENOMIC DNA]</scope>
    <source>
        <strain evidence="1">W744_W776</strain>
    </source>
</reference>
<dbReference type="EMBL" id="JAFNEN010001571">
    <property type="protein sequence ID" value="KAG8173644.1"/>
    <property type="molecule type" value="Genomic_DNA"/>
</dbReference>
<proteinExistence type="predicted"/>
<accession>A0AAV6TP18</accession>
<evidence type="ECO:0000313" key="2">
    <source>
        <dbReference type="Proteomes" id="UP000827092"/>
    </source>
</evidence>
<dbReference type="Gene3D" id="1.25.40.420">
    <property type="match status" value="1"/>
</dbReference>
<name>A0AAV6TP18_9ARAC</name>
<comment type="caution">
    <text evidence="1">The sequence shown here is derived from an EMBL/GenBank/DDBJ whole genome shotgun (WGS) entry which is preliminary data.</text>
</comment>
<organism evidence="1 2">
    <name type="scientific">Oedothorax gibbosus</name>
    <dbReference type="NCBI Taxonomy" id="931172"/>
    <lineage>
        <taxon>Eukaryota</taxon>
        <taxon>Metazoa</taxon>
        <taxon>Ecdysozoa</taxon>
        <taxon>Arthropoda</taxon>
        <taxon>Chelicerata</taxon>
        <taxon>Arachnida</taxon>
        <taxon>Araneae</taxon>
        <taxon>Araneomorphae</taxon>
        <taxon>Entelegynae</taxon>
        <taxon>Araneoidea</taxon>
        <taxon>Linyphiidae</taxon>
        <taxon>Erigoninae</taxon>
        <taxon>Oedothorax</taxon>
    </lineage>
</organism>
<dbReference type="AlphaFoldDB" id="A0AAV6TP18"/>
<evidence type="ECO:0000313" key="1">
    <source>
        <dbReference type="EMBL" id="KAG8173644.1"/>
    </source>
</evidence>
<dbReference type="Proteomes" id="UP000827092">
    <property type="component" value="Unassembled WGS sequence"/>
</dbReference>
<protein>
    <submittedName>
        <fullName evidence="1">Uncharacterized protein</fullName>
    </submittedName>
</protein>
<keyword evidence="2" id="KW-1185">Reference proteome</keyword>
<dbReference type="CDD" id="cd14733">
    <property type="entry name" value="BACK"/>
    <property type="match status" value="1"/>
</dbReference>